<protein>
    <submittedName>
        <fullName evidence="1">Transposase</fullName>
    </submittedName>
</protein>
<gene>
    <name evidence="1" type="ORF">F1728_24745</name>
</gene>
<organism evidence="1 2">
    <name type="scientific">Gimesia benthica</name>
    <dbReference type="NCBI Taxonomy" id="2608982"/>
    <lineage>
        <taxon>Bacteria</taxon>
        <taxon>Pseudomonadati</taxon>
        <taxon>Planctomycetota</taxon>
        <taxon>Planctomycetia</taxon>
        <taxon>Planctomycetales</taxon>
        <taxon>Planctomycetaceae</taxon>
        <taxon>Gimesia</taxon>
    </lineage>
</organism>
<dbReference type="Proteomes" id="UP000427281">
    <property type="component" value="Chromosome"/>
</dbReference>
<dbReference type="KEGG" id="gim:F1728_24745"/>
<accession>A0A6I6AKR7</accession>
<evidence type="ECO:0000313" key="2">
    <source>
        <dbReference type="Proteomes" id="UP000427281"/>
    </source>
</evidence>
<dbReference type="AlphaFoldDB" id="A0A6I6AKR7"/>
<reference evidence="1 2" key="1">
    <citation type="submission" date="2019-09" db="EMBL/GenBank/DDBJ databases">
        <title>Gimesia benthica sp. nov., a novel bacterium isolated from deep-sea water of the Northwest Indian Ocean.</title>
        <authorList>
            <person name="Dai X."/>
        </authorList>
    </citation>
    <scope>NUCLEOTIDE SEQUENCE [LARGE SCALE GENOMIC DNA]</scope>
    <source>
        <strain evidence="1 2">E7</strain>
    </source>
</reference>
<proteinExistence type="predicted"/>
<name>A0A6I6AKR7_9PLAN</name>
<keyword evidence="2" id="KW-1185">Reference proteome</keyword>
<dbReference type="EMBL" id="CP043930">
    <property type="protein sequence ID" value="QGQ25691.1"/>
    <property type="molecule type" value="Genomic_DNA"/>
</dbReference>
<evidence type="ECO:0000313" key="1">
    <source>
        <dbReference type="EMBL" id="QGQ25691.1"/>
    </source>
</evidence>
<sequence length="53" mass="6540">MACSKASRNWSRRYDRKIYKHRNQIERFLGRIKRCRRVATRYEEKATNFAGFI</sequence>